<keyword evidence="1" id="KW-0479">Metal-binding</keyword>
<dbReference type="AlphaFoldDB" id="A0AAQ4D705"/>
<gene>
    <name evidence="6" type="ORF">V5799_004123</name>
</gene>
<keyword evidence="7" id="KW-1185">Reference proteome</keyword>
<evidence type="ECO:0000256" key="4">
    <source>
        <dbReference type="ARBA" id="ARBA00023125"/>
    </source>
</evidence>
<feature type="non-terminal residue" evidence="6">
    <location>
        <position position="116"/>
    </location>
</feature>
<feature type="domain" description="THAP-type" evidence="5">
    <location>
        <begin position="12"/>
        <end position="53"/>
    </location>
</feature>
<dbReference type="Proteomes" id="UP001321473">
    <property type="component" value="Unassembled WGS sequence"/>
</dbReference>
<sequence>MSSKCRGGGQTCCVPGCDNTLRDKNVSFHAFPANEKEKKEWHHRICGAHFNASGRRGYMDRLPTIFPHKVINQLSPSFNTVAKRKKTSSKTASASPVLLLNELEIGCVVDVPQCDQ</sequence>
<dbReference type="SUPFAM" id="SSF57716">
    <property type="entry name" value="Glucocorticoid receptor-like (DNA-binding domain)"/>
    <property type="match status" value="1"/>
</dbReference>
<comment type="caution">
    <text evidence="6">The sequence shown here is derived from an EMBL/GenBank/DDBJ whole genome shotgun (WGS) entry which is preliminary data.</text>
</comment>
<proteinExistence type="predicted"/>
<reference evidence="6 7" key="1">
    <citation type="journal article" date="2023" name="Arcadia Sci">
        <title>De novo assembly of a long-read Amblyomma americanum tick genome.</title>
        <authorList>
            <person name="Chou S."/>
            <person name="Poskanzer K.E."/>
            <person name="Rollins M."/>
            <person name="Thuy-Boun P.S."/>
        </authorList>
    </citation>
    <scope>NUCLEOTIDE SEQUENCE [LARGE SCALE GENOMIC DNA]</scope>
    <source>
        <strain evidence="6">F_SG_1</strain>
        <tissue evidence="6">Salivary glands</tissue>
    </source>
</reference>
<keyword evidence="3" id="KW-0862">Zinc</keyword>
<name>A0AAQ4D705_AMBAM</name>
<dbReference type="EMBL" id="JARKHS020034315">
    <property type="protein sequence ID" value="KAK8758245.1"/>
    <property type="molecule type" value="Genomic_DNA"/>
</dbReference>
<evidence type="ECO:0000259" key="5">
    <source>
        <dbReference type="Pfam" id="PF05485"/>
    </source>
</evidence>
<evidence type="ECO:0000256" key="3">
    <source>
        <dbReference type="ARBA" id="ARBA00022833"/>
    </source>
</evidence>
<evidence type="ECO:0000256" key="2">
    <source>
        <dbReference type="ARBA" id="ARBA00022771"/>
    </source>
</evidence>
<dbReference type="Pfam" id="PF05485">
    <property type="entry name" value="THAP"/>
    <property type="match status" value="1"/>
</dbReference>
<protein>
    <recommendedName>
        <fullName evidence="5">THAP-type domain-containing protein</fullName>
    </recommendedName>
</protein>
<evidence type="ECO:0000313" key="7">
    <source>
        <dbReference type="Proteomes" id="UP001321473"/>
    </source>
</evidence>
<keyword evidence="2" id="KW-0863">Zinc-finger</keyword>
<accession>A0AAQ4D705</accession>
<dbReference type="GO" id="GO:0008270">
    <property type="term" value="F:zinc ion binding"/>
    <property type="evidence" value="ECO:0007669"/>
    <property type="project" value="UniProtKB-KW"/>
</dbReference>
<dbReference type="GO" id="GO:0003677">
    <property type="term" value="F:DNA binding"/>
    <property type="evidence" value="ECO:0007669"/>
    <property type="project" value="UniProtKB-KW"/>
</dbReference>
<organism evidence="6 7">
    <name type="scientific">Amblyomma americanum</name>
    <name type="common">Lone star tick</name>
    <dbReference type="NCBI Taxonomy" id="6943"/>
    <lineage>
        <taxon>Eukaryota</taxon>
        <taxon>Metazoa</taxon>
        <taxon>Ecdysozoa</taxon>
        <taxon>Arthropoda</taxon>
        <taxon>Chelicerata</taxon>
        <taxon>Arachnida</taxon>
        <taxon>Acari</taxon>
        <taxon>Parasitiformes</taxon>
        <taxon>Ixodida</taxon>
        <taxon>Ixodoidea</taxon>
        <taxon>Ixodidae</taxon>
        <taxon>Amblyomminae</taxon>
        <taxon>Amblyomma</taxon>
    </lineage>
</organism>
<evidence type="ECO:0000256" key="1">
    <source>
        <dbReference type="ARBA" id="ARBA00022723"/>
    </source>
</evidence>
<evidence type="ECO:0000313" key="6">
    <source>
        <dbReference type="EMBL" id="KAK8758245.1"/>
    </source>
</evidence>
<dbReference type="InterPro" id="IPR006612">
    <property type="entry name" value="THAP_Znf"/>
</dbReference>
<keyword evidence="4" id="KW-0238">DNA-binding</keyword>